<dbReference type="InterPro" id="IPR036249">
    <property type="entry name" value="Thioredoxin-like_sf"/>
</dbReference>
<dbReference type="GO" id="GO:0006950">
    <property type="term" value="P:response to stress"/>
    <property type="evidence" value="ECO:0007669"/>
    <property type="project" value="UniProtKB-ARBA"/>
</dbReference>
<dbReference type="Pfam" id="PF14244">
    <property type="entry name" value="Retrotran_gag_3"/>
    <property type="match status" value="1"/>
</dbReference>
<proteinExistence type="predicted"/>
<evidence type="ECO:0000313" key="2">
    <source>
        <dbReference type="EMBL" id="WMV22080.1"/>
    </source>
</evidence>
<feature type="domain" description="Thioredoxin" evidence="1">
    <location>
        <begin position="223"/>
        <end position="348"/>
    </location>
</feature>
<dbReference type="PROSITE" id="PS00194">
    <property type="entry name" value="THIOREDOXIN_1"/>
    <property type="match status" value="1"/>
</dbReference>
<evidence type="ECO:0000313" key="3">
    <source>
        <dbReference type="Proteomes" id="UP001234989"/>
    </source>
</evidence>
<dbReference type="InterPro" id="IPR013766">
    <property type="entry name" value="Thioredoxin_domain"/>
</dbReference>
<protein>
    <recommendedName>
        <fullName evidence="1">Thioredoxin domain-containing protein</fullName>
    </recommendedName>
</protein>
<dbReference type="Gene3D" id="3.40.30.10">
    <property type="entry name" value="Glutaredoxin"/>
    <property type="match status" value="1"/>
</dbReference>
<accession>A0AAF0QIW0</accession>
<dbReference type="GO" id="GO:0016667">
    <property type="term" value="F:oxidoreductase activity, acting on a sulfur group of donors"/>
    <property type="evidence" value="ECO:0007669"/>
    <property type="project" value="UniProtKB-ARBA"/>
</dbReference>
<dbReference type="InterPro" id="IPR029472">
    <property type="entry name" value="Copia-like_N"/>
</dbReference>
<gene>
    <name evidence="2" type="ORF">MTR67_015465</name>
</gene>
<dbReference type="PANTHER" id="PTHR37610">
    <property type="entry name" value="CCHC-TYPE DOMAIN-CONTAINING PROTEIN"/>
    <property type="match status" value="1"/>
</dbReference>
<reference evidence="2" key="1">
    <citation type="submission" date="2023-08" db="EMBL/GenBank/DDBJ databases">
        <title>A de novo genome assembly of Solanum verrucosum Schlechtendal, a Mexican diploid species geographically isolated from the other diploid A-genome species in potato relatives.</title>
        <authorList>
            <person name="Hosaka K."/>
        </authorList>
    </citation>
    <scope>NUCLEOTIDE SEQUENCE</scope>
    <source>
        <tissue evidence="2">Young leaves</tissue>
    </source>
</reference>
<dbReference type="FunFam" id="3.40.30.10:FF:000240">
    <property type="entry name" value="TPR repeat-containing thioredoxin TDX"/>
    <property type="match status" value="1"/>
</dbReference>
<keyword evidence="3" id="KW-1185">Reference proteome</keyword>
<sequence>MTGAEDTLTITASDTSSALHVDPSDSPGMMLVPVHFDGSGYRSWRTAVMQALSVKNKLGFIDGSCGKPDANSPQFRQWKRCDDMVTSWILNSMTQEISDSVEYVNDSVELWKVLEDKYYDQTNGAKMYQIQKEINDLTQGALDITVYYTRMKKLWEELSTLNLRSQCSSTCSCGAKDSMHKADQDRCLIQFLMGLNEAYSAVRDNILTMNPLPSMAQAFSLLIQEEKKNDPDSASDLNDGKIVDIHSVNELETKLNAASEASCLAILYFTATWCGPCRYISPFYTNLPRKYPKVAFLKADVDEARDVASRWNVSFVPSFFFIKDGKEVDKVVSTDKNSLEKKFAQYAG</sequence>
<dbReference type="AlphaFoldDB" id="A0AAF0QIW0"/>
<dbReference type="PROSITE" id="PS51352">
    <property type="entry name" value="THIOREDOXIN_2"/>
    <property type="match status" value="1"/>
</dbReference>
<dbReference type="Pfam" id="PF00085">
    <property type="entry name" value="Thioredoxin"/>
    <property type="match status" value="1"/>
</dbReference>
<dbReference type="CDD" id="cd02947">
    <property type="entry name" value="TRX_family"/>
    <property type="match status" value="1"/>
</dbReference>
<name>A0AAF0QIW0_SOLVR</name>
<organism evidence="2 3">
    <name type="scientific">Solanum verrucosum</name>
    <dbReference type="NCBI Taxonomy" id="315347"/>
    <lineage>
        <taxon>Eukaryota</taxon>
        <taxon>Viridiplantae</taxon>
        <taxon>Streptophyta</taxon>
        <taxon>Embryophyta</taxon>
        <taxon>Tracheophyta</taxon>
        <taxon>Spermatophyta</taxon>
        <taxon>Magnoliopsida</taxon>
        <taxon>eudicotyledons</taxon>
        <taxon>Gunneridae</taxon>
        <taxon>Pentapetalae</taxon>
        <taxon>asterids</taxon>
        <taxon>lamiids</taxon>
        <taxon>Solanales</taxon>
        <taxon>Solanaceae</taxon>
        <taxon>Solanoideae</taxon>
        <taxon>Solaneae</taxon>
        <taxon>Solanum</taxon>
    </lineage>
</organism>
<dbReference type="EMBL" id="CP133614">
    <property type="protein sequence ID" value="WMV22080.1"/>
    <property type="molecule type" value="Genomic_DNA"/>
</dbReference>
<dbReference type="SUPFAM" id="SSF52833">
    <property type="entry name" value="Thioredoxin-like"/>
    <property type="match status" value="1"/>
</dbReference>
<dbReference type="PANTHER" id="PTHR37610:SF40">
    <property type="entry name" value="OS01G0909600 PROTEIN"/>
    <property type="match status" value="1"/>
</dbReference>
<evidence type="ECO:0000259" key="1">
    <source>
        <dbReference type="PROSITE" id="PS51352"/>
    </source>
</evidence>
<dbReference type="InterPro" id="IPR017937">
    <property type="entry name" value="Thioredoxin_CS"/>
</dbReference>
<dbReference type="Proteomes" id="UP001234989">
    <property type="component" value="Chromosome 3"/>
</dbReference>